<keyword evidence="9" id="KW-1185">Reference proteome</keyword>
<keyword evidence="3 7" id="KW-0808">Transferase</keyword>
<organism evidence="8 9">
    <name type="scientific">Aureliella helgolandensis</name>
    <dbReference type="NCBI Taxonomy" id="2527968"/>
    <lineage>
        <taxon>Bacteria</taxon>
        <taxon>Pseudomonadati</taxon>
        <taxon>Planctomycetota</taxon>
        <taxon>Planctomycetia</taxon>
        <taxon>Pirellulales</taxon>
        <taxon>Pirellulaceae</taxon>
        <taxon>Aureliella</taxon>
    </lineage>
</organism>
<evidence type="ECO:0000256" key="5">
    <source>
        <dbReference type="ARBA" id="ARBA00022989"/>
    </source>
</evidence>
<keyword evidence="6 7" id="KW-0472">Membrane</keyword>
<evidence type="ECO:0000256" key="7">
    <source>
        <dbReference type="HAMAP-Rule" id="MF_01147"/>
    </source>
</evidence>
<dbReference type="PANTHER" id="PTHR30589">
    <property type="entry name" value="PROLIPOPROTEIN DIACYLGLYCERYL TRANSFERASE"/>
    <property type="match status" value="1"/>
</dbReference>
<accession>A0A518G505</accession>
<dbReference type="GO" id="GO:0042158">
    <property type="term" value="P:lipoprotein biosynthetic process"/>
    <property type="evidence" value="ECO:0007669"/>
    <property type="project" value="UniProtKB-UniRule"/>
</dbReference>
<feature type="transmembrane region" description="Helical" evidence="7">
    <location>
        <begin position="115"/>
        <end position="136"/>
    </location>
</feature>
<dbReference type="PROSITE" id="PS51257">
    <property type="entry name" value="PROKAR_LIPOPROTEIN"/>
    <property type="match status" value="1"/>
</dbReference>
<feature type="transmembrane region" description="Helical" evidence="7">
    <location>
        <begin position="354"/>
        <end position="371"/>
    </location>
</feature>
<evidence type="ECO:0000256" key="6">
    <source>
        <dbReference type="ARBA" id="ARBA00023136"/>
    </source>
</evidence>
<dbReference type="OrthoDB" id="871140at2"/>
<comment type="catalytic activity">
    <reaction evidence="7">
        <text>L-cysteinyl-[prolipoprotein] + a 1,2-diacyl-sn-glycero-3-phospho-(1'-sn-glycerol) = an S-1,2-diacyl-sn-glyceryl-L-cysteinyl-[prolipoprotein] + sn-glycerol 1-phosphate + H(+)</text>
        <dbReference type="Rhea" id="RHEA:56712"/>
        <dbReference type="Rhea" id="RHEA-COMP:14679"/>
        <dbReference type="Rhea" id="RHEA-COMP:14680"/>
        <dbReference type="ChEBI" id="CHEBI:15378"/>
        <dbReference type="ChEBI" id="CHEBI:29950"/>
        <dbReference type="ChEBI" id="CHEBI:57685"/>
        <dbReference type="ChEBI" id="CHEBI:64716"/>
        <dbReference type="ChEBI" id="CHEBI:140658"/>
        <dbReference type="EC" id="2.5.1.145"/>
    </reaction>
</comment>
<dbReference type="KEGG" id="ahel:Q31a_19780"/>
<keyword evidence="2 7" id="KW-1003">Cell membrane</keyword>
<feature type="binding site" evidence="7">
    <location>
        <position position="204"/>
    </location>
    <ligand>
        <name>a 1,2-diacyl-sn-glycero-3-phospho-(1'-sn-glycerol)</name>
        <dbReference type="ChEBI" id="CHEBI:64716"/>
    </ligand>
</feature>
<evidence type="ECO:0000313" key="9">
    <source>
        <dbReference type="Proteomes" id="UP000318017"/>
    </source>
</evidence>
<comment type="pathway">
    <text evidence="7">Protein modification; lipoprotein biosynthesis (diacylglyceryl transfer).</text>
</comment>
<sequence length="419" mass="45067">MRSTLFYVPHEIAGFPLFGVGLLLGCLVLACLAWIAWRLATKTPIAELLSALPVWCVAAAIIAFVLPSIEQVTGTGEPIGLPIRGYGVMVLLGFLSGIAISVYRGRQIGLPDDTVIGLGFLMMLGGVLGARIFYVVQKWQEFEGEGLAKLAEAFKLTEGGLVIYGGVIGGLVAGAFYCYRHRLYVPAVADLVAPGFLLGLSFGRVGCLLHGCCFGGICTADLPRIPFPQGSGPYQMQLLDGSVLGIEFAQTRHPPGRVDHVATDSAAAQAGVKAGDWVDGILLSEMEPTPERDPALPPPLMTQIELPGKHLRIASEATPDWSLPLHPTQIYASLNALLLCLLIWHLQPLPSRDGVAFCIAILLYALSRFLLEWVRSDEAGQLGTSLTISQWVSLATACLATVGLILLFRSPRKRVFVWR</sequence>
<protein>
    <recommendedName>
        <fullName evidence="7">Phosphatidylglycerol--prolipoprotein diacylglyceryl transferase</fullName>
        <ecNumber evidence="7">2.5.1.145</ecNumber>
    </recommendedName>
</protein>
<dbReference type="AlphaFoldDB" id="A0A518G505"/>
<dbReference type="PANTHER" id="PTHR30589:SF0">
    <property type="entry name" value="PHOSPHATIDYLGLYCEROL--PROLIPOPROTEIN DIACYLGLYCERYL TRANSFERASE"/>
    <property type="match status" value="1"/>
</dbReference>
<feature type="transmembrane region" description="Helical" evidence="7">
    <location>
        <begin position="12"/>
        <end position="36"/>
    </location>
</feature>
<evidence type="ECO:0000256" key="2">
    <source>
        <dbReference type="ARBA" id="ARBA00022475"/>
    </source>
</evidence>
<dbReference type="EMBL" id="CP036298">
    <property type="protein sequence ID" value="QDV23673.1"/>
    <property type="molecule type" value="Genomic_DNA"/>
</dbReference>
<evidence type="ECO:0000313" key="8">
    <source>
        <dbReference type="EMBL" id="QDV23673.1"/>
    </source>
</evidence>
<dbReference type="EC" id="2.5.1.145" evidence="7"/>
<evidence type="ECO:0000256" key="1">
    <source>
        <dbReference type="ARBA" id="ARBA00007150"/>
    </source>
</evidence>
<comment type="function">
    <text evidence="7">Catalyzes the transfer of the diacylglyceryl group from phosphatidylglycerol to the sulfhydryl group of the N-terminal cysteine of a prolipoprotein, the first step in the formation of mature lipoproteins.</text>
</comment>
<reference evidence="8 9" key="1">
    <citation type="submission" date="2019-02" db="EMBL/GenBank/DDBJ databases">
        <title>Deep-cultivation of Planctomycetes and their phenomic and genomic characterization uncovers novel biology.</title>
        <authorList>
            <person name="Wiegand S."/>
            <person name="Jogler M."/>
            <person name="Boedeker C."/>
            <person name="Pinto D."/>
            <person name="Vollmers J."/>
            <person name="Rivas-Marin E."/>
            <person name="Kohn T."/>
            <person name="Peeters S.H."/>
            <person name="Heuer A."/>
            <person name="Rast P."/>
            <person name="Oberbeckmann S."/>
            <person name="Bunk B."/>
            <person name="Jeske O."/>
            <person name="Meyerdierks A."/>
            <person name="Storesund J.E."/>
            <person name="Kallscheuer N."/>
            <person name="Luecker S."/>
            <person name="Lage O.M."/>
            <person name="Pohl T."/>
            <person name="Merkel B.J."/>
            <person name="Hornburger P."/>
            <person name="Mueller R.-W."/>
            <person name="Bruemmer F."/>
            <person name="Labrenz M."/>
            <person name="Spormann A.M."/>
            <person name="Op den Camp H."/>
            <person name="Overmann J."/>
            <person name="Amann R."/>
            <person name="Jetten M.S.M."/>
            <person name="Mascher T."/>
            <person name="Medema M.H."/>
            <person name="Devos D.P."/>
            <person name="Kaster A.-K."/>
            <person name="Ovreas L."/>
            <person name="Rohde M."/>
            <person name="Galperin M.Y."/>
            <person name="Jogler C."/>
        </authorList>
    </citation>
    <scope>NUCLEOTIDE SEQUENCE [LARGE SCALE GENOMIC DNA]</scope>
    <source>
        <strain evidence="8 9">Q31a</strain>
    </source>
</reference>
<name>A0A518G505_9BACT</name>
<proteinExistence type="inferred from homology"/>
<evidence type="ECO:0000256" key="4">
    <source>
        <dbReference type="ARBA" id="ARBA00022692"/>
    </source>
</evidence>
<evidence type="ECO:0000256" key="3">
    <source>
        <dbReference type="ARBA" id="ARBA00022679"/>
    </source>
</evidence>
<dbReference type="RefSeq" id="WP_145076754.1">
    <property type="nucleotide sequence ID" value="NZ_CP036298.1"/>
</dbReference>
<dbReference type="GO" id="GO:0005886">
    <property type="term" value="C:plasma membrane"/>
    <property type="evidence" value="ECO:0007669"/>
    <property type="project" value="UniProtKB-SubCell"/>
</dbReference>
<dbReference type="GO" id="GO:0008961">
    <property type="term" value="F:phosphatidylglycerol-prolipoprotein diacylglyceryl transferase activity"/>
    <property type="evidence" value="ECO:0007669"/>
    <property type="project" value="UniProtKB-UniRule"/>
</dbReference>
<feature type="transmembrane region" description="Helical" evidence="7">
    <location>
        <begin position="86"/>
        <end position="103"/>
    </location>
</feature>
<dbReference type="InterPro" id="IPR001640">
    <property type="entry name" value="Lgt"/>
</dbReference>
<feature type="transmembrane region" description="Helical" evidence="7">
    <location>
        <begin position="161"/>
        <end position="179"/>
    </location>
</feature>
<dbReference type="UniPathway" id="UPA00664"/>
<feature type="transmembrane region" description="Helical" evidence="7">
    <location>
        <begin position="48"/>
        <end position="66"/>
    </location>
</feature>
<comment type="subcellular location">
    <subcellularLocation>
        <location evidence="7">Cell membrane</location>
        <topology evidence="7">Multi-pass membrane protein</topology>
    </subcellularLocation>
</comment>
<dbReference type="Proteomes" id="UP000318017">
    <property type="component" value="Chromosome"/>
</dbReference>
<feature type="transmembrane region" description="Helical" evidence="7">
    <location>
        <begin position="391"/>
        <end position="409"/>
    </location>
</feature>
<keyword evidence="4 7" id="KW-0812">Transmembrane</keyword>
<keyword evidence="8" id="KW-0449">Lipoprotein</keyword>
<keyword evidence="5 7" id="KW-1133">Transmembrane helix</keyword>
<dbReference type="HAMAP" id="MF_01147">
    <property type="entry name" value="Lgt"/>
    <property type="match status" value="1"/>
</dbReference>
<dbReference type="Pfam" id="PF01790">
    <property type="entry name" value="LGT"/>
    <property type="match status" value="1"/>
</dbReference>
<comment type="similarity">
    <text evidence="1 7">Belongs to the Lgt family.</text>
</comment>
<keyword evidence="8" id="KW-0328">Glycosyltransferase</keyword>
<gene>
    <name evidence="8" type="primary">lgt_1</name>
    <name evidence="7" type="synonym">lgt</name>
    <name evidence="8" type="ORF">Q31a_19780</name>
</gene>